<dbReference type="Proteomes" id="UP000610746">
    <property type="component" value="Unassembled WGS sequence"/>
</dbReference>
<dbReference type="AlphaFoldDB" id="A0A8J8GAU1"/>
<reference evidence="1" key="1">
    <citation type="submission" date="2020-05" db="EMBL/GenBank/DDBJ databases">
        <title>Genomic Encyclopedia of Type Strains, Phase IV (KMG-V): Genome sequencing to study the core and pangenomes of soil and plant-associated prokaryotes.</title>
        <authorList>
            <person name="Whitman W."/>
        </authorList>
    </citation>
    <scope>NUCLEOTIDE SEQUENCE</scope>
    <source>
        <strain evidence="1">16F</strain>
    </source>
</reference>
<name>A0A8J8GAU1_9FLAO</name>
<dbReference type="RefSeq" id="WP_173780358.1">
    <property type="nucleotide sequence ID" value="NZ_JABSNO010000029.1"/>
</dbReference>
<accession>A0A8J8GAU1</accession>
<gene>
    <name evidence="1" type="ORF">HNQ03_002906</name>
</gene>
<evidence type="ECO:0000313" key="1">
    <source>
        <dbReference type="EMBL" id="NRS93815.1"/>
    </source>
</evidence>
<dbReference type="EMBL" id="JABSNO010000029">
    <property type="protein sequence ID" value="NRS93815.1"/>
    <property type="molecule type" value="Genomic_DNA"/>
</dbReference>
<evidence type="ECO:0000313" key="2">
    <source>
        <dbReference type="Proteomes" id="UP000610746"/>
    </source>
</evidence>
<proteinExistence type="predicted"/>
<protein>
    <submittedName>
        <fullName evidence="1">Uncharacterized protein</fullName>
    </submittedName>
</protein>
<keyword evidence="2" id="KW-1185">Reference proteome</keyword>
<comment type="caution">
    <text evidence="1">The sequence shown here is derived from an EMBL/GenBank/DDBJ whole genome shotgun (WGS) entry which is preliminary data.</text>
</comment>
<organism evidence="1 2">
    <name type="scientific">Frigoriflavimonas asaccharolytica</name>
    <dbReference type="NCBI Taxonomy" id="2735899"/>
    <lineage>
        <taxon>Bacteria</taxon>
        <taxon>Pseudomonadati</taxon>
        <taxon>Bacteroidota</taxon>
        <taxon>Flavobacteriia</taxon>
        <taxon>Flavobacteriales</taxon>
        <taxon>Weeksellaceae</taxon>
        <taxon>Frigoriflavimonas</taxon>
    </lineage>
</organism>
<sequence>MKYLISVFIIFTIAIKPILPVVNYAVNYEYISENLCENRDKPELTCHGKCFLIKELFKTQNNSTTNITKVNSIDNFIAQDIFSFKMSTIFILERKFSNTYFDFYNLKYTSTIFHPPLV</sequence>